<evidence type="ECO:0000256" key="1">
    <source>
        <dbReference type="ARBA" id="ARBA00007727"/>
    </source>
</evidence>
<dbReference type="Proteomes" id="UP000195402">
    <property type="component" value="Unassembled WGS sequence"/>
</dbReference>
<keyword evidence="3" id="KW-0472">Membrane</keyword>
<feature type="compositionally biased region" description="Polar residues" evidence="2">
    <location>
        <begin position="233"/>
        <end position="245"/>
    </location>
</feature>
<dbReference type="STRING" id="56857.A0A200RDG8"/>
<gene>
    <name evidence="5" type="ORF">BVC80_887g35</name>
</gene>
<keyword evidence="3" id="KW-1133">Transmembrane helix</keyword>
<reference evidence="5 6" key="1">
    <citation type="journal article" date="2017" name="Mol. Plant">
        <title>The Genome of Medicinal Plant Macleaya cordata Provides New Insights into Benzylisoquinoline Alkaloids Metabolism.</title>
        <authorList>
            <person name="Liu X."/>
            <person name="Liu Y."/>
            <person name="Huang P."/>
            <person name="Ma Y."/>
            <person name="Qing Z."/>
            <person name="Tang Q."/>
            <person name="Cao H."/>
            <person name="Cheng P."/>
            <person name="Zheng Y."/>
            <person name="Yuan Z."/>
            <person name="Zhou Y."/>
            <person name="Liu J."/>
            <person name="Tang Z."/>
            <person name="Zhuo Y."/>
            <person name="Zhang Y."/>
            <person name="Yu L."/>
            <person name="Huang J."/>
            <person name="Yang P."/>
            <person name="Peng Q."/>
            <person name="Zhang J."/>
            <person name="Jiang W."/>
            <person name="Zhang Z."/>
            <person name="Lin K."/>
            <person name="Ro D.K."/>
            <person name="Chen X."/>
            <person name="Xiong X."/>
            <person name="Shang Y."/>
            <person name="Huang S."/>
            <person name="Zeng J."/>
        </authorList>
    </citation>
    <scope>NUCLEOTIDE SEQUENCE [LARGE SCALE GENOMIC DNA]</scope>
    <source>
        <strain evidence="6">cv. BLH2017</strain>
        <tissue evidence="5">Root</tissue>
    </source>
</reference>
<feature type="compositionally biased region" description="Basic and acidic residues" evidence="2">
    <location>
        <begin position="186"/>
        <end position="232"/>
    </location>
</feature>
<dbReference type="InParanoid" id="A0A200RDG8"/>
<dbReference type="InterPro" id="IPR026057">
    <property type="entry name" value="TBL_C"/>
</dbReference>
<feature type="transmembrane region" description="Helical" evidence="3">
    <location>
        <begin position="21"/>
        <end position="43"/>
    </location>
</feature>
<evidence type="ECO:0000259" key="4">
    <source>
        <dbReference type="Pfam" id="PF13839"/>
    </source>
</evidence>
<accession>A0A200RDG8</accession>
<feature type="compositionally biased region" description="Polar residues" evidence="2">
    <location>
        <begin position="91"/>
        <end position="108"/>
    </location>
</feature>
<evidence type="ECO:0000256" key="3">
    <source>
        <dbReference type="SAM" id="Phobius"/>
    </source>
</evidence>
<keyword evidence="3" id="KW-0812">Transmembrane</keyword>
<dbReference type="GO" id="GO:0005794">
    <property type="term" value="C:Golgi apparatus"/>
    <property type="evidence" value="ECO:0007669"/>
    <property type="project" value="TreeGrafter"/>
</dbReference>
<protein>
    <submittedName>
        <fullName evidence="5">PC-Esterase</fullName>
    </submittedName>
</protein>
<feature type="domain" description="Trichome birefringence-like C-terminal" evidence="4">
    <location>
        <begin position="279"/>
        <end position="506"/>
    </location>
</feature>
<dbReference type="PANTHER" id="PTHR32285:SF208">
    <property type="entry name" value="PROTEIN TRICHOME BIREFRINGENCE-LIKE 2"/>
    <property type="match status" value="1"/>
</dbReference>
<comment type="caution">
    <text evidence="5">The sequence shown here is derived from an EMBL/GenBank/DDBJ whole genome shotgun (WGS) entry which is preliminary data.</text>
</comment>
<evidence type="ECO:0000256" key="2">
    <source>
        <dbReference type="SAM" id="MobiDB-lite"/>
    </source>
</evidence>
<sequence length="518" mass="58035">MNWKKLPFSEQLSYGISSKRKVFSGFGLGVGSSILILSLIFLYCPVKISLFNPVFQGFSSISGNSSWPFSFSSTSNSSLELQKSTEESVQEKTTNQGSLLKGSGNANVSDFDGGKMGTAKTHEGNFSEGSQNASFFGFNGGKNTHEGNFTEQKKNKSLVSEGVGEKTHMGSLAADVKNVSISGKEQPIEDKSTEGKSTEREKKEGFGGREKRVPEKTHEEIHKGNFSEKDKNASSYNESGISKGNNSEKDKNASSYNESGNLKGHLSNIELRKNVKNREETWLIDLGSDYNCSVEFVSAPFLVRESSVKGQNGTVETLRLDLMDKTTSAYREADVIVFNTGHWWTHEKTSQGENYYQEGTHVYQKLKVLDAFKRALVTWARWVDKNIDTNRTQVFFRGYSVTHFRGGQWNSGGQCHKETEPIFNETYLAKYPSKMKVLETVLQQMKTPIVYLNISKLTDYRKDGHPSIYRMEYKTEEERAAAVTAQDCSHWCLPGVPDTWNELLYASLLKVGRGSWKN</sequence>
<comment type="similarity">
    <text evidence="1">Belongs to the PC-esterase family. TBL subfamily.</text>
</comment>
<dbReference type="OMA" id="AKTHEGN"/>
<name>A0A200RDG8_MACCD</name>
<feature type="region of interest" description="Disordered" evidence="2">
    <location>
        <begin position="82"/>
        <end position="263"/>
    </location>
</feature>
<dbReference type="EMBL" id="MVGT01000057">
    <property type="protein sequence ID" value="OVA20750.1"/>
    <property type="molecule type" value="Genomic_DNA"/>
</dbReference>
<proteinExistence type="inferred from homology"/>
<dbReference type="Pfam" id="PF13839">
    <property type="entry name" value="PC-Esterase"/>
    <property type="match status" value="1"/>
</dbReference>
<organism evidence="5 6">
    <name type="scientific">Macleaya cordata</name>
    <name type="common">Five-seeded plume-poppy</name>
    <name type="synonym">Bocconia cordata</name>
    <dbReference type="NCBI Taxonomy" id="56857"/>
    <lineage>
        <taxon>Eukaryota</taxon>
        <taxon>Viridiplantae</taxon>
        <taxon>Streptophyta</taxon>
        <taxon>Embryophyta</taxon>
        <taxon>Tracheophyta</taxon>
        <taxon>Spermatophyta</taxon>
        <taxon>Magnoliopsida</taxon>
        <taxon>Ranunculales</taxon>
        <taxon>Papaveraceae</taxon>
        <taxon>Papaveroideae</taxon>
        <taxon>Macleaya</taxon>
    </lineage>
</organism>
<dbReference type="PANTHER" id="PTHR32285">
    <property type="entry name" value="PROTEIN TRICHOME BIREFRINGENCE-LIKE 9-RELATED"/>
    <property type="match status" value="1"/>
</dbReference>
<dbReference type="OrthoDB" id="630188at2759"/>
<keyword evidence="6" id="KW-1185">Reference proteome</keyword>
<dbReference type="AlphaFoldDB" id="A0A200RDG8"/>
<dbReference type="InterPro" id="IPR029962">
    <property type="entry name" value="TBL"/>
</dbReference>
<evidence type="ECO:0000313" key="5">
    <source>
        <dbReference type="EMBL" id="OVA20750.1"/>
    </source>
</evidence>
<dbReference type="GO" id="GO:0016413">
    <property type="term" value="F:O-acetyltransferase activity"/>
    <property type="evidence" value="ECO:0007669"/>
    <property type="project" value="InterPro"/>
</dbReference>
<evidence type="ECO:0000313" key="6">
    <source>
        <dbReference type="Proteomes" id="UP000195402"/>
    </source>
</evidence>